<accession>A0A127Q8R3</accession>
<organism evidence="2 3">
    <name type="scientific">Collimonas pratensis</name>
    <dbReference type="NCBI Taxonomy" id="279113"/>
    <lineage>
        <taxon>Bacteria</taxon>
        <taxon>Pseudomonadati</taxon>
        <taxon>Pseudomonadota</taxon>
        <taxon>Betaproteobacteria</taxon>
        <taxon>Burkholderiales</taxon>
        <taxon>Oxalobacteraceae</taxon>
        <taxon>Collimonas</taxon>
    </lineage>
</organism>
<evidence type="ECO:0000256" key="1">
    <source>
        <dbReference type="SAM" id="MobiDB-lite"/>
    </source>
</evidence>
<gene>
    <name evidence="2" type="ORF">CPter91_4066</name>
</gene>
<sequence>MLLDQDSDTYFTSLPAVCGTRPFSLRSAQDERRKHGASGNVDVVYLN</sequence>
<dbReference type="Proteomes" id="UP000074561">
    <property type="component" value="Chromosome"/>
</dbReference>
<protein>
    <submittedName>
        <fullName evidence="2">Uncharacterized protein</fullName>
    </submittedName>
</protein>
<evidence type="ECO:0000313" key="3">
    <source>
        <dbReference type="Proteomes" id="UP000074561"/>
    </source>
</evidence>
<dbReference type="PATRIC" id="fig|279113.9.peg.4035"/>
<dbReference type="KEGG" id="cpra:CPter91_4066"/>
<dbReference type="EMBL" id="CP013234">
    <property type="protein sequence ID" value="AMP06386.1"/>
    <property type="molecule type" value="Genomic_DNA"/>
</dbReference>
<dbReference type="AlphaFoldDB" id="A0A127Q8R3"/>
<evidence type="ECO:0000313" key="2">
    <source>
        <dbReference type="EMBL" id="AMP06386.1"/>
    </source>
</evidence>
<name>A0A127Q8R3_9BURK</name>
<feature type="region of interest" description="Disordered" evidence="1">
    <location>
        <begin position="28"/>
        <end position="47"/>
    </location>
</feature>
<proteinExistence type="predicted"/>
<reference evidence="2 3" key="1">
    <citation type="submission" date="2015-11" db="EMBL/GenBank/DDBJ databases">
        <title>Exploring the genomic traits of fungus-feeding bacterial genus Collimonas.</title>
        <authorList>
            <person name="Song C."/>
            <person name="Schmidt R."/>
            <person name="de Jager V."/>
            <person name="Krzyzanowska D."/>
            <person name="Jongedijk E."/>
            <person name="Cankar K."/>
            <person name="Beekwilder J."/>
            <person name="van Veen A."/>
            <person name="de Boer W."/>
            <person name="van Veen J.A."/>
            <person name="Garbeva P."/>
        </authorList>
    </citation>
    <scope>NUCLEOTIDE SEQUENCE [LARGE SCALE GENOMIC DNA]</scope>
    <source>
        <strain evidence="2 3">Ter91</strain>
    </source>
</reference>